<sequence>MDPSQYQKKIEHERLKRALDSQKSRQKQMKHFEEEKCRKIQELRDHKNEQFRLRKERIMNNKIMQMRRLRNLSQIISKKQKNASIHRNSSDFIVNKKKRDALRTQRFQRNLQIEKQKQMDLKMRVLEKEKLGEYRVAKTKHNQAKAKKALEELLRMKNIDQTHSSSLVGMLERSRHMRHRSMQHVESSS</sequence>
<accession>A0AAD1XGP8</accession>
<dbReference type="Proteomes" id="UP001295684">
    <property type="component" value="Unassembled WGS sequence"/>
</dbReference>
<proteinExistence type="predicted"/>
<name>A0AAD1XGP8_EUPCR</name>
<evidence type="ECO:0000256" key="1">
    <source>
        <dbReference type="SAM" id="MobiDB-lite"/>
    </source>
</evidence>
<feature type="region of interest" description="Disordered" evidence="1">
    <location>
        <begin position="1"/>
        <end position="33"/>
    </location>
</feature>
<organism evidence="2 3">
    <name type="scientific">Euplotes crassus</name>
    <dbReference type="NCBI Taxonomy" id="5936"/>
    <lineage>
        <taxon>Eukaryota</taxon>
        <taxon>Sar</taxon>
        <taxon>Alveolata</taxon>
        <taxon>Ciliophora</taxon>
        <taxon>Intramacronucleata</taxon>
        <taxon>Spirotrichea</taxon>
        <taxon>Hypotrichia</taxon>
        <taxon>Euplotida</taxon>
        <taxon>Euplotidae</taxon>
        <taxon>Moneuplotes</taxon>
    </lineage>
</organism>
<keyword evidence="3" id="KW-1185">Reference proteome</keyword>
<comment type="caution">
    <text evidence="2">The sequence shown here is derived from an EMBL/GenBank/DDBJ whole genome shotgun (WGS) entry which is preliminary data.</text>
</comment>
<feature type="compositionally biased region" description="Basic and acidic residues" evidence="1">
    <location>
        <begin position="8"/>
        <end position="23"/>
    </location>
</feature>
<reference evidence="2" key="1">
    <citation type="submission" date="2023-07" db="EMBL/GenBank/DDBJ databases">
        <authorList>
            <consortium name="AG Swart"/>
            <person name="Singh M."/>
            <person name="Singh A."/>
            <person name="Seah K."/>
            <person name="Emmerich C."/>
        </authorList>
    </citation>
    <scope>NUCLEOTIDE SEQUENCE</scope>
    <source>
        <strain evidence="2">DP1</strain>
    </source>
</reference>
<gene>
    <name evidence="2" type="ORF">ECRASSUSDP1_LOCUS13642</name>
</gene>
<dbReference type="AlphaFoldDB" id="A0AAD1XGP8"/>
<evidence type="ECO:0000313" key="2">
    <source>
        <dbReference type="EMBL" id="CAI2372313.1"/>
    </source>
</evidence>
<protein>
    <submittedName>
        <fullName evidence="2">Uncharacterized protein</fullName>
    </submittedName>
</protein>
<evidence type="ECO:0000313" key="3">
    <source>
        <dbReference type="Proteomes" id="UP001295684"/>
    </source>
</evidence>
<dbReference type="EMBL" id="CAMPGE010013591">
    <property type="protein sequence ID" value="CAI2372313.1"/>
    <property type="molecule type" value="Genomic_DNA"/>
</dbReference>